<dbReference type="AlphaFoldDB" id="D3BA56"/>
<keyword evidence="2" id="KW-1185">Reference proteome</keyword>
<name>D3BA56_HETP5</name>
<evidence type="ECO:0000313" key="1">
    <source>
        <dbReference type="EMBL" id="EFA81443.1"/>
    </source>
</evidence>
<dbReference type="GeneID" id="31360916"/>
<dbReference type="Proteomes" id="UP000001396">
    <property type="component" value="Unassembled WGS sequence"/>
</dbReference>
<sequence>MLAGTGIALAATLFQIHYERSTLKSFYRAIDYPFRKIIFGRMDPFDLYSSLRPEFHSSLKTIGVISREKSKVLDLNLAPITNGIASLRKLQTVNTFYFRHPELLFEIFDVEHLAITHLKLSFIPKWIPIILKLRCLETLEDETEHAITCETSSDDEEDDDEEYLLEDESSFGIMRVSPSAKVLPIINSKQHCAYLYLYSLSYQKSWGIKIS</sequence>
<evidence type="ECO:0000313" key="2">
    <source>
        <dbReference type="Proteomes" id="UP000001396"/>
    </source>
</evidence>
<dbReference type="EMBL" id="ADBJ01000025">
    <property type="protein sequence ID" value="EFA81443.1"/>
    <property type="molecule type" value="Genomic_DNA"/>
</dbReference>
<accession>D3BA56</accession>
<dbReference type="RefSeq" id="XP_020433561.1">
    <property type="nucleotide sequence ID" value="XM_020576312.1"/>
</dbReference>
<dbReference type="InParanoid" id="D3BA56"/>
<reference evidence="1 2" key="1">
    <citation type="journal article" date="2011" name="Genome Res.">
        <title>Phylogeny-wide analysis of social amoeba genomes highlights ancient origins for complex intercellular communication.</title>
        <authorList>
            <person name="Heidel A.J."/>
            <person name="Lawal H.M."/>
            <person name="Felder M."/>
            <person name="Schilde C."/>
            <person name="Helps N.R."/>
            <person name="Tunggal B."/>
            <person name="Rivero F."/>
            <person name="John U."/>
            <person name="Schleicher M."/>
            <person name="Eichinger L."/>
            <person name="Platzer M."/>
            <person name="Noegel A.A."/>
            <person name="Schaap P."/>
            <person name="Gloeckner G."/>
        </authorList>
    </citation>
    <scope>NUCLEOTIDE SEQUENCE [LARGE SCALE GENOMIC DNA]</scope>
    <source>
        <strain evidence="2">ATCC 26659 / Pp 5 / PN500</strain>
    </source>
</reference>
<organism evidence="1 2">
    <name type="scientific">Heterostelium pallidum (strain ATCC 26659 / Pp 5 / PN500)</name>
    <name type="common">Cellular slime mold</name>
    <name type="synonym">Polysphondylium pallidum</name>
    <dbReference type="NCBI Taxonomy" id="670386"/>
    <lineage>
        <taxon>Eukaryota</taxon>
        <taxon>Amoebozoa</taxon>
        <taxon>Evosea</taxon>
        <taxon>Eumycetozoa</taxon>
        <taxon>Dictyostelia</taxon>
        <taxon>Acytosteliales</taxon>
        <taxon>Acytosteliaceae</taxon>
        <taxon>Heterostelium</taxon>
    </lineage>
</organism>
<comment type="caution">
    <text evidence="1">The sequence shown here is derived from an EMBL/GenBank/DDBJ whole genome shotgun (WGS) entry which is preliminary data.</text>
</comment>
<protein>
    <submittedName>
        <fullName evidence="1">Uncharacterized protein</fullName>
    </submittedName>
</protein>
<proteinExistence type="predicted"/>
<gene>
    <name evidence="1" type="ORF">PPL_05431</name>
</gene>